<evidence type="ECO:0000313" key="1">
    <source>
        <dbReference type="EMBL" id="UZZ64371.1"/>
    </source>
</evidence>
<proteinExistence type="predicted"/>
<reference evidence="1 2" key="1">
    <citation type="submission" date="2022-10" db="EMBL/GenBank/DDBJ databases">
        <authorList>
            <person name="Cortes-Martin A."/>
            <person name="Buttimer C.T.H."/>
            <person name="Hill C."/>
        </authorList>
    </citation>
    <scope>NUCLEOTIDE SEQUENCE [LARGE SCALE GENOMIC DNA]</scope>
</reference>
<sequence length="102" mass="12149">MVIYPERGLFIDNVSYLDPEDVTFTIFKGMEMEIRMMFEKGVFEDESVVAEWEDIDFKLCSEGPDCFSDEKVRERVAAIYNLLNFFRMPYNARRYSNDNDRS</sequence>
<name>A0AAE9PWD2_9CAUD</name>
<protein>
    <submittedName>
        <fullName evidence="1">Uncharacterized protein</fullName>
    </submittedName>
</protein>
<keyword evidence="2" id="KW-1185">Reference proteome</keyword>
<evidence type="ECO:0000313" key="2">
    <source>
        <dbReference type="Proteomes" id="UP001236076"/>
    </source>
</evidence>
<organism evidence="1 2">
    <name type="scientific">Escherichia phage A5-4</name>
    <dbReference type="NCBI Taxonomy" id="2996162"/>
    <lineage>
        <taxon>Viruses</taxon>
        <taxon>Duplodnaviria</taxon>
        <taxon>Heunggongvirae</taxon>
        <taxon>Uroviricota</taxon>
        <taxon>Caudoviricetes</taxon>
        <taxon>Vequintavirinae</taxon>
    </lineage>
</organism>
<accession>A0AAE9PWD2</accession>
<gene>
    <name evidence="1" type="ORF">A54_131</name>
</gene>
<dbReference type="EMBL" id="OP744025">
    <property type="protein sequence ID" value="UZZ64371.1"/>
    <property type="molecule type" value="Genomic_DNA"/>
</dbReference>
<dbReference type="Proteomes" id="UP001236076">
    <property type="component" value="Segment"/>
</dbReference>